<comment type="caution">
    <text evidence="1">The sequence shown here is derived from an EMBL/GenBank/DDBJ whole genome shotgun (WGS) entry which is preliminary data.</text>
</comment>
<organism evidence="1">
    <name type="scientific">marine sediment metagenome</name>
    <dbReference type="NCBI Taxonomy" id="412755"/>
    <lineage>
        <taxon>unclassified sequences</taxon>
        <taxon>metagenomes</taxon>
        <taxon>ecological metagenomes</taxon>
    </lineage>
</organism>
<sequence length="49" mass="5961">MNEYNGRDYNANKVKHLNSPEKWLDRCEEYKIESIRQTCDCCDPNHRDK</sequence>
<evidence type="ECO:0000313" key="1">
    <source>
        <dbReference type="EMBL" id="GAH05637.1"/>
    </source>
</evidence>
<dbReference type="AlphaFoldDB" id="X1CDF7"/>
<name>X1CDF7_9ZZZZ</name>
<reference evidence="1" key="1">
    <citation type="journal article" date="2014" name="Front. Microbiol.">
        <title>High frequency of phylogenetically diverse reductive dehalogenase-homologous genes in deep subseafloor sedimentary metagenomes.</title>
        <authorList>
            <person name="Kawai M."/>
            <person name="Futagami T."/>
            <person name="Toyoda A."/>
            <person name="Takaki Y."/>
            <person name="Nishi S."/>
            <person name="Hori S."/>
            <person name="Arai W."/>
            <person name="Tsubouchi T."/>
            <person name="Morono Y."/>
            <person name="Uchiyama I."/>
            <person name="Ito T."/>
            <person name="Fujiyama A."/>
            <person name="Inagaki F."/>
            <person name="Takami H."/>
        </authorList>
    </citation>
    <scope>NUCLEOTIDE SEQUENCE</scope>
    <source>
        <strain evidence="1">Expedition CK06-06</strain>
    </source>
</reference>
<gene>
    <name evidence="1" type="ORF">S01H4_62254</name>
</gene>
<dbReference type="EMBL" id="BART01037108">
    <property type="protein sequence ID" value="GAH05637.1"/>
    <property type="molecule type" value="Genomic_DNA"/>
</dbReference>
<accession>X1CDF7</accession>
<protein>
    <submittedName>
        <fullName evidence="1">Uncharacterized protein</fullName>
    </submittedName>
</protein>
<proteinExistence type="predicted"/>